<dbReference type="SUPFAM" id="SSF53335">
    <property type="entry name" value="S-adenosyl-L-methionine-dependent methyltransferases"/>
    <property type="match status" value="1"/>
</dbReference>
<dbReference type="CDD" id="cd02440">
    <property type="entry name" value="AdoMet_MTases"/>
    <property type="match status" value="1"/>
</dbReference>
<dbReference type="InterPro" id="IPR029063">
    <property type="entry name" value="SAM-dependent_MTases_sf"/>
</dbReference>
<evidence type="ECO:0000313" key="2">
    <source>
        <dbReference type="Proteomes" id="UP000190848"/>
    </source>
</evidence>
<name>A0AAU8V0B9_9FLAO</name>
<evidence type="ECO:0008006" key="3">
    <source>
        <dbReference type="Google" id="ProtNLM"/>
    </source>
</evidence>
<dbReference type="Proteomes" id="UP000190848">
    <property type="component" value="Chromosome"/>
</dbReference>
<dbReference type="AlphaFoldDB" id="A0AAU8V0B9"/>
<reference evidence="1 2" key="1">
    <citation type="submission" date="2016-07" db="EMBL/GenBank/DDBJ databases">
        <title>Revisiting the taxonomy of the Elizabethkingia Genus using Whole-Genome Sequencing, Optical Mapping, and MALDI-TOF, along with proposal of three novel Elizabethkingia species: Elizabethkingia bruuniana sp. nov., Elizabethkingia ursingii sp. nov., and Elizabethkingia occulta sp. nov.</title>
        <authorList>
            <person name="Nicholson A.C."/>
        </authorList>
    </citation>
    <scope>NUCLEOTIDE SEQUENCE [LARGE SCALE GENOMIC DNA]</scope>
    <source>
        <strain evidence="1 2">F3201</strain>
    </source>
</reference>
<gene>
    <name evidence="1" type="ORF">BBD32_12735</name>
</gene>
<evidence type="ECO:0000313" key="1">
    <source>
        <dbReference type="EMBL" id="AQX03595.1"/>
    </source>
</evidence>
<accession>A0AAU8V0B9</accession>
<organism evidence="1 2">
    <name type="scientific">Elizabethkingia anophelis</name>
    <dbReference type="NCBI Taxonomy" id="1117645"/>
    <lineage>
        <taxon>Bacteria</taxon>
        <taxon>Pseudomonadati</taxon>
        <taxon>Bacteroidota</taxon>
        <taxon>Flavobacteriia</taxon>
        <taxon>Flavobacteriales</taxon>
        <taxon>Weeksellaceae</taxon>
        <taxon>Elizabethkingia</taxon>
    </lineage>
</organism>
<dbReference type="EMBL" id="CP016374">
    <property type="protein sequence ID" value="AQX03595.1"/>
    <property type="molecule type" value="Genomic_DNA"/>
</dbReference>
<dbReference type="Gene3D" id="3.40.50.150">
    <property type="entry name" value="Vaccinia Virus protein VP39"/>
    <property type="match status" value="1"/>
</dbReference>
<sequence>MKAVLSGTRIVIRKGVTMIRNRGLVNTCKYIYTRYIYFLQYRINLFKVITPEQLKLKNIHAYNYEPSNHYTFIRMLKSIDWDWKKSVFIDIGCGKGAAILLATRYHFKRYIGVELSSLLAKECERNIRKFIGKKVIDFSIYNCDASDYIIPDDVNVFYFYNPFAPPVLKVVMQHIEESLERNPRKVIIFYFNAMYLSVILDYGYKIVHQEEKDPILRYKCGNYALVK</sequence>
<proteinExistence type="predicted"/>
<protein>
    <recommendedName>
        <fullName evidence="3">Methyltransferase domain-containing protein</fullName>
    </recommendedName>
</protein>